<evidence type="ECO:0000256" key="6">
    <source>
        <dbReference type="ARBA" id="ARBA00022741"/>
    </source>
</evidence>
<dbReference type="InterPro" id="IPR036097">
    <property type="entry name" value="HisK_dim/P_sf"/>
</dbReference>
<dbReference type="Gene3D" id="3.30.565.10">
    <property type="entry name" value="Histidine kinase-like ATPase, C-terminal domain"/>
    <property type="match status" value="1"/>
</dbReference>
<keyword evidence="14" id="KW-1185">Reference proteome</keyword>
<dbReference type="PANTHER" id="PTHR42878:SF7">
    <property type="entry name" value="SENSOR HISTIDINE KINASE GLRK"/>
    <property type="match status" value="1"/>
</dbReference>
<comment type="catalytic activity">
    <reaction evidence="1">
        <text>ATP + protein L-histidine = ADP + protein N-phospho-L-histidine.</text>
        <dbReference type="EC" id="2.7.13.3"/>
    </reaction>
</comment>
<keyword evidence="7" id="KW-0418">Kinase</keyword>
<dbReference type="SUPFAM" id="SSF158472">
    <property type="entry name" value="HAMP domain-like"/>
    <property type="match status" value="1"/>
</dbReference>
<dbReference type="Pfam" id="PF02518">
    <property type="entry name" value="HATPase_c"/>
    <property type="match status" value="1"/>
</dbReference>
<evidence type="ECO:0000259" key="12">
    <source>
        <dbReference type="PROSITE" id="PS50885"/>
    </source>
</evidence>
<sequence>MIPTTHRGSLYTRLFLAHLLVIVAGTATLLAVTLLTAHTLHDRLMIAMLGPELALAADPAMDAMERATNDVFEAAMIQALLISSGAASLVAVVVSLLLSRRIVSPIQRLLDASRRIAMGHYSERVPAVGNDELAALASQFNTMADALESAERRRVALIGDVAHELRTPLATIEGYAEGAIDGVVATNDATWALILDEAGRLRRLVTDLQELSRAEARQLPLHPTLIPPAALVERVRARLAPQFAEKGVTLRQELPTSAPAILVDPDRITQVLINLLGNALQHTPSGGVVTIRVIAEPYAMRFQIQDTGSGIAAEHVPHLFERFYRVDKARARTTGGSGIGLTISKALIEAHGGTIWVESAGLGQGTVVRFMLPAACLTRS</sequence>
<dbReference type="PANTHER" id="PTHR42878">
    <property type="entry name" value="TWO-COMPONENT HISTIDINE KINASE"/>
    <property type="match status" value="1"/>
</dbReference>
<feature type="domain" description="HAMP" evidence="12">
    <location>
        <begin position="100"/>
        <end position="152"/>
    </location>
</feature>
<dbReference type="Proteomes" id="UP001193081">
    <property type="component" value="Unassembled WGS sequence"/>
</dbReference>
<keyword evidence="5" id="KW-0808">Transferase</keyword>
<keyword evidence="10" id="KW-0472">Membrane</keyword>
<dbReference type="PROSITE" id="PS50109">
    <property type="entry name" value="HIS_KIN"/>
    <property type="match status" value="1"/>
</dbReference>
<dbReference type="PRINTS" id="PR00344">
    <property type="entry name" value="BCTRLSENSOR"/>
</dbReference>
<evidence type="ECO:0000313" key="13">
    <source>
        <dbReference type="EMBL" id="MBP1468322.1"/>
    </source>
</evidence>
<dbReference type="SUPFAM" id="SSF55874">
    <property type="entry name" value="ATPase domain of HSP90 chaperone/DNA topoisomerase II/histidine kinase"/>
    <property type="match status" value="1"/>
</dbReference>
<name>A0ABS4DFU3_9CHLR</name>
<evidence type="ECO:0000256" key="10">
    <source>
        <dbReference type="SAM" id="Phobius"/>
    </source>
</evidence>
<protein>
    <recommendedName>
        <fullName evidence="3">histidine kinase</fullName>
        <ecNumber evidence="3">2.7.13.3</ecNumber>
    </recommendedName>
</protein>
<dbReference type="SMART" id="SM00304">
    <property type="entry name" value="HAMP"/>
    <property type="match status" value="1"/>
</dbReference>
<keyword evidence="6" id="KW-0547">Nucleotide-binding</keyword>
<dbReference type="Gene3D" id="6.10.340.10">
    <property type="match status" value="1"/>
</dbReference>
<proteinExistence type="predicted"/>
<dbReference type="CDD" id="cd00075">
    <property type="entry name" value="HATPase"/>
    <property type="match status" value="1"/>
</dbReference>
<dbReference type="InterPro" id="IPR036890">
    <property type="entry name" value="HATPase_C_sf"/>
</dbReference>
<dbReference type="InterPro" id="IPR003594">
    <property type="entry name" value="HATPase_dom"/>
</dbReference>
<evidence type="ECO:0000313" key="14">
    <source>
        <dbReference type="Proteomes" id="UP001193081"/>
    </source>
</evidence>
<dbReference type="InterPro" id="IPR003660">
    <property type="entry name" value="HAMP_dom"/>
</dbReference>
<feature type="transmembrane region" description="Helical" evidence="10">
    <location>
        <begin position="12"/>
        <end position="35"/>
    </location>
</feature>
<dbReference type="Pfam" id="PF00672">
    <property type="entry name" value="HAMP"/>
    <property type="match status" value="1"/>
</dbReference>
<dbReference type="SMART" id="SM00387">
    <property type="entry name" value="HATPase_c"/>
    <property type="match status" value="1"/>
</dbReference>
<keyword evidence="8" id="KW-0067">ATP-binding</keyword>
<evidence type="ECO:0000256" key="7">
    <source>
        <dbReference type="ARBA" id="ARBA00022777"/>
    </source>
</evidence>
<evidence type="ECO:0000256" key="9">
    <source>
        <dbReference type="ARBA" id="ARBA00023012"/>
    </source>
</evidence>
<feature type="domain" description="Histidine kinase" evidence="11">
    <location>
        <begin position="160"/>
        <end position="376"/>
    </location>
</feature>
<evidence type="ECO:0000259" key="11">
    <source>
        <dbReference type="PROSITE" id="PS50109"/>
    </source>
</evidence>
<evidence type="ECO:0000256" key="4">
    <source>
        <dbReference type="ARBA" id="ARBA00022553"/>
    </source>
</evidence>
<dbReference type="InterPro" id="IPR050351">
    <property type="entry name" value="BphY/WalK/GraS-like"/>
</dbReference>
<gene>
    <name evidence="13" type="ORF">EYB53_021605</name>
</gene>
<dbReference type="SMART" id="SM00388">
    <property type="entry name" value="HisKA"/>
    <property type="match status" value="1"/>
</dbReference>
<evidence type="ECO:0000256" key="3">
    <source>
        <dbReference type="ARBA" id="ARBA00012438"/>
    </source>
</evidence>
<dbReference type="InterPro" id="IPR003661">
    <property type="entry name" value="HisK_dim/P_dom"/>
</dbReference>
<dbReference type="RefSeq" id="WP_135480962.1">
    <property type="nucleotide sequence ID" value="NZ_SIJK02000064.1"/>
</dbReference>
<evidence type="ECO:0000256" key="5">
    <source>
        <dbReference type="ARBA" id="ARBA00022679"/>
    </source>
</evidence>
<dbReference type="CDD" id="cd00082">
    <property type="entry name" value="HisKA"/>
    <property type="match status" value="1"/>
</dbReference>
<dbReference type="Pfam" id="PF00512">
    <property type="entry name" value="HisKA"/>
    <property type="match status" value="1"/>
</dbReference>
<dbReference type="Gene3D" id="1.10.287.130">
    <property type="match status" value="1"/>
</dbReference>
<keyword evidence="4" id="KW-0597">Phosphoprotein</keyword>
<keyword evidence="10" id="KW-0812">Transmembrane</keyword>
<dbReference type="CDD" id="cd06225">
    <property type="entry name" value="HAMP"/>
    <property type="match status" value="1"/>
</dbReference>
<evidence type="ECO:0000256" key="1">
    <source>
        <dbReference type="ARBA" id="ARBA00000085"/>
    </source>
</evidence>
<keyword evidence="10" id="KW-1133">Transmembrane helix</keyword>
<dbReference type="EC" id="2.7.13.3" evidence="3"/>
<comment type="subcellular location">
    <subcellularLocation>
        <location evidence="2">Membrane</location>
    </subcellularLocation>
</comment>
<dbReference type="EMBL" id="SIJK02000064">
    <property type="protein sequence ID" value="MBP1468322.1"/>
    <property type="molecule type" value="Genomic_DNA"/>
</dbReference>
<dbReference type="InterPro" id="IPR004358">
    <property type="entry name" value="Sig_transdc_His_kin-like_C"/>
</dbReference>
<organism evidence="13 14">
    <name type="scientific">Candidatus Chloroploca mongolica</name>
    <dbReference type="NCBI Taxonomy" id="2528176"/>
    <lineage>
        <taxon>Bacteria</taxon>
        <taxon>Bacillati</taxon>
        <taxon>Chloroflexota</taxon>
        <taxon>Chloroflexia</taxon>
        <taxon>Chloroflexales</taxon>
        <taxon>Chloroflexineae</taxon>
        <taxon>Oscillochloridaceae</taxon>
        <taxon>Candidatus Chloroploca</taxon>
    </lineage>
</organism>
<keyword evidence="9" id="KW-0902">Two-component regulatory system</keyword>
<accession>A0ABS4DFU3</accession>
<feature type="transmembrane region" description="Helical" evidence="10">
    <location>
        <begin position="75"/>
        <end position="98"/>
    </location>
</feature>
<evidence type="ECO:0000256" key="8">
    <source>
        <dbReference type="ARBA" id="ARBA00022840"/>
    </source>
</evidence>
<dbReference type="SUPFAM" id="SSF47384">
    <property type="entry name" value="Homodimeric domain of signal transducing histidine kinase"/>
    <property type="match status" value="1"/>
</dbReference>
<reference evidence="13 14" key="1">
    <citation type="submission" date="2021-03" db="EMBL/GenBank/DDBJ databases">
        <authorList>
            <person name="Grouzdev D.S."/>
        </authorList>
    </citation>
    <scope>NUCLEOTIDE SEQUENCE [LARGE SCALE GENOMIC DNA]</scope>
    <source>
        <strain evidence="13 14">M50-1</strain>
    </source>
</reference>
<evidence type="ECO:0000256" key="2">
    <source>
        <dbReference type="ARBA" id="ARBA00004370"/>
    </source>
</evidence>
<dbReference type="PROSITE" id="PS50885">
    <property type="entry name" value="HAMP"/>
    <property type="match status" value="1"/>
</dbReference>
<dbReference type="InterPro" id="IPR005467">
    <property type="entry name" value="His_kinase_dom"/>
</dbReference>
<comment type="caution">
    <text evidence="13">The sequence shown here is derived from an EMBL/GenBank/DDBJ whole genome shotgun (WGS) entry which is preliminary data.</text>
</comment>